<protein>
    <submittedName>
        <fullName evidence="1">Ankyrin repeats (3 copies)</fullName>
    </submittedName>
</protein>
<comment type="caution">
    <text evidence="1">The sequence shown here is derived from an EMBL/GenBank/DDBJ whole genome shotgun (WGS) entry which is preliminary data.</text>
</comment>
<name>A0A0W0T881_9GAMM</name>
<evidence type="ECO:0000313" key="1">
    <source>
        <dbReference type="EMBL" id="KTC91804.1"/>
    </source>
</evidence>
<gene>
    <name evidence="1" type="ORF">Ldro_0638</name>
</gene>
<dbReference type="EMBL" id="LNXY01000006">
    <property type="protein sequence ID" value="KTC91804.1"/>
    <property type="molecule type" value="Genomic_DNA"/>
</dbReference>
<dbReference type="Gene3D" id="1.25.40.20">
    <property type="entry name" value="Ankyrin repeat-containing domain"/>
    <property type="match status" value="1"/>
</dbReference>
<dbReference type="InterPro" id="IPR052050">
    <property type="entry name" value="SecEffector_AnkRepeat"/>
</dbReference>
<dbReference type="PANTHER" id="PTHR46586">
    <property type="entry name" value="ANKYRIN REPEAT-CONTAINING PROTEIN"/>
    <property type="match status" value="1"/>
</dbReference>
<dbReference type="PANTHER" id="PTHR46586:SF3">
    <property type="entry name" value="ANKYRIN REPEAT-CONTAINING PROTEIN"/>
    <property type="match status" value="1"/>
</dbReference>
<dbReference type="InterPro" id="IPR036770">
    <property type="entry name" value="Ankyrin_rpt-contain_sf"/>
</dbReference>
<evidence type="ECO:0000313" key="2">
    <source>
        <dbReference type="Proteomes" id="UP000054736"/>
    </source>
</evidence>
<dbReference type="AlphaFoldDB" id="A0A0W0T881"/>
<reference evidence="1 2" key="1">
    <citation type="submission" date="2015-11" db="EMBL/GenBank/DDBJ databases">
        <title>Genomic analysis of 38 Legionella species identifies large and diverse effector repertoires.</title>
        <authorList>
            <person name="Burstein D."/>
            <person name="Amaro F."/>
            <person name="Zusman T."/>
            <person name="Lifshitz Z."/>
            <person name="Cohen O."/>
            <person name="Gilbert J.A."/>
            <person name="Pupko T."/>
            <person name="Shuman H.A."/>
            <person name="Segal G."/>
        </authorList>
    </citation>
    <scope>NUCLEOTIDE SEQUENCE [LARGE SCALE GENOMIC DNA]</scope>
    <source>
        <strain evidence="1 2">ATCC 700990</strain>
    </source>
</reference>
<dbReference type="PATRIC" id="fig|1212489.4.peg.664"/>
<dbReference type="RefSeq" id="WP_058494992.1">
    <property type="nucleotide sequence ID" value="NZ_LNXY01000006.1"/>
</dbReference>
<keyword evidence="2" id="KW-1185">Reference proteome</keyword>
<dbReference type="Proteomes" id="UP000054736">
    <property type="component" value="Unassembled WGS sequence"/>
</dbReference>
<organism evidence="1 2">
    <name type="scientific">Legionella drozanskii LLAP-1</name>
    <dbReference type="NCBI Taxonomy" id="1212489"/>
    <lineage>
        <taxon>Bacteria</taxon>
        <taxon>Pseudomonadati</taxon>
        <taxon>Pseudomonadota</taxon>
        <taxon>Gammaproteobacteria</taxon>
        <taxon>Legionellales</taxon>
        <taxon>Legionellaceae</taxon>
        <taxon>Legionella</taxon>
    </lineage>
</organism>
<proteinExistence type="predicted"/>
<sequence length="1057" mass="119126">MIISLTLQWIHSHEIDTLFPDHRITSSELAKEYSQVKEINRQLIAQARIAKLSASSPFAAHEKLEQSHQLLNFIDLSLPYIKDESCDLLLSALSYLLLIPQEKQPPKSEEKILFLFNQLIHEDKAAALDFYNQNNALFANHNEINQHVDRVIKLGKALPLVKHQLAELKNILKNQENPLGLVNLIKEESVDNTEKYAAFILWLIQRRVPVKQIIASHLLHDFMCYHLAYLGSPQCEINHLYDILNEFPEAQSLIAEAKKVSCGERGFLKFALDGSRGENLRQVEALPVAWEFSPNTDNFTALVDLFSQSFLPAAVIWFAQTENPDWFDLLNRHLNQPVVIANQLPALINYVGRLNKPLLASVLAKLIDDSTAEQLAANHDGAILYLLADKPSLIQQIQTEDVHAYIKQMSATANIDTIMQLLVLLKILIRNQHPSANIVFDALIDNLYHHPQLLDDNTLVHQLKRYPAWSHQLKSRSDFLHVQLATCIEENTKDELDSSRYNFMEDVWLEINRKLAVIHSLDQQLHSEPRNKYFLLAQIACSSYRKLGSNFNIDRFIEALSLPDLRSEEGISLHERTLVEVLTAIDDESIRKELIAKLEGEPISCLNWMTKDYGETSVFIKAAGQGNKGLLRLMGAQHRVEKQCWNAATLIAAQTGHWSTVSYLCRIAPKKIFRDTLSKVLVLAAQAGELSIVNQICDRATFFSLKATYPQGLEAAVINNHLPIVIQLYTPSGYKPSKNMSEKLFTLALRYKRFSIATYLCDLPNAFAPHQVQINNAFKQAIAKNDIDTVQCLGNLTTLKPDPLIFSQGFKTAASLGLTPMLVCLSTLPGTTIDKTLLKNSIAEAASQGRLTTLIELLKMTPSSAHKEAVAISLQAATMAGQLFITKIVCEHTPPSTTLQQTIDSLFVWAIQSKKPQAAESFCKLTINRPRPSALTKALSEAIKNGYSDLINLICQALSPLKQECINDSILLAIKHQRADILVCLYELPENKPNAKFIRIAIDRARSSQQVKIVNYLQSKFTDLKKERNVAEQLENFGVFKYKTEGEQIQASRSYTY</sequence>
<accession>A0A0W0T881</accession>
<dbReference type="SUPFAM" id="SSF48403">
    <property type="entry name" value="Ankyrin repeat"/>
    <property type="match status" value="1"/>
</dbReference>